<dbReference type="PANTHER" id="PTHR12521">
    <property type="entry name" value="PROTEIN C6ORF130"/>
    <property type="match status" value="1"/>
</dbReference>
<sequence length="152" mass="17057">MPVQMAPKVKEKKGDLFASPKDFALAHCISADVRMGKSIAAIFKAKYGGVSELKAQRKRVGEVAVLTARDNRVIYYLITKSRAWDKPTYDDLTCALKSLKRECVSRGVKKLAMPRIGCGLDNLVWDRVKDIVECVFGDEALTLQQQMKNTKY</sequence>
<keyword evidence="3" id="KW-1185">Reference proteome</keyword>
<dbReference type="InterPro" id="IPR043472">
    <property type="entry name" value="Macro_dom-like"/>
</dbReference>
<dbReference type="EMBL" id="OA882812">
    <property type="protein sequence ID" value="CAD7277027.1"/>
    <property type="molecule type" value="Genomic_DNA"/>
</dbReference>
<accession>A0A7R9GC74</accession>
<proteinExistence type="predicted"/>
<dbReference type="GO" id="GO:0140291">
    <property type="term" value="P:peptidyl-glutamate ADP-deribosylation"/>
    <property type="evidence" value="ECO:0007669"/>
    <property type="project" value="TreeGrafter"/>
</dbReference>
<dbReference type="EMBL" id="CAJPEX010000775">
    <property type="protein sequence ID" value="CAG0917179.1"/>
    <property type="molecule type" value="Genomic_DNA"/>
</dbReference>
<reference evidence="2" key="1">
    <citation type="submission" date="2020-11" db="EMBL/GenBank/DDBJ databases">
        <authorList>
            <person name="Tran Van P."/>
        </authorList>
    </citation>
    <scope>NUCLEOTIDE SEQUENCE</scope>
</reference>
<dbReference type="PROSITE" id="PS51154">
    <property type="entry name" value="MACRO"/>
    <property type="match status" value="1"/>
</dbReference>
<dbReference type="Proteomes" id="UP000678499">
    <property type="component" value="Unassembled WGS sequence"/>
</dbReference>
<dbReference type="CDD" id="cd02901">
    <property type="entry name" value="Macro_Poa1p-like"/>
    <property type="match status" value="1"/>
</dbReference>
<dbReference type="SMART" id="SM00506">
    <property type="entry name" value="A1pp"/>
    <property type="match status" value="1"/>
</dbReference>
<protein>
    <recommendedName>
        <fullName evidence="1">Macro domain-containing protein</fullName>
    </recommendedName>
</protein>
<name>A0A7R9GC74_9CRUS</name>
<evidence type="ECO:0000259" key="1">
    <source>
        <dbReference type="PROSITE" id="PS51154"/>
    </source>
</evidence>
<dbReference type="InterPro" id="IPR002589">
    <property type="entry name" value="Macro_dom"/>
</dbReference>
<dbReference type="InterPro" id="IPR050892">
    <property type="entry name" value="ADP-ribose_metab_enzymes"/>
</dbReference>
<dbReference type="SUPFAM" id="SSF52949">
    <property type="entry name" value="Macro domain-like"/>
    <property type="match status" value="1"/>
</dbReference>
<evidence type="ECO:0000313" key="2">
    <source>
        <dbReference type="EMBL" id="CAD7277027.1"/>
    </source>
</evidence>
<organism evidence="2">
    <name type="scientific">Notodromas monacha</name>
    <dbReference type="NCBI Taxonomy" id="399045"/>
    <lineage>
        <taxon>Eukaryota</taxon>
        <taxon>Metazoa</taxon>
        <taxon>Ecdysozoa</taxon>
        <taxon>Arthropoda</taxon>
        <taxon>Crustacea</taxon>
        <taxon>Oligostraca</taxon>
        <taxon>Ostracoda</taxon>
        <taxon>Podocopa</taxon>
        <taxon>Podocopida</taxon>
        <taxon>Cypridocopina</taxon>
        <taxon>Cypridoidea</taxon>
        <taxon>Cyprididae</taxon>
        <taxon>Notodromas</taxon>
    </lineage>
</organism>
<feature type="domain" description="Macro" evidence="1">
    <location>
        <begin position="1"/>
        <end position="152"/>
    </location>
</feature>
<dbReference type="OrthoDB" id="2155246at2759"/>
<dbReference type="PANTHER" id="PTHR12521:SF0">
    <property type="entry name" value="ADP-RIBOSE GLYCOHYDROLASE OARD1"/>
    <property type="match status" value="1"/>
</dbReference>
<gene>
    <name evidence="2" type="ORF">NMOB1V02_LOCUS4769</name>
</gene>
<dbReference type="AlphaFoldDB" id="A0A7R9GC74"/>
<dbReference type="Gene3D" id="3.40.220.10">
    <property type="entry name" value="Leucine Aminopeptidase, subunit E, domain 1"/>
    <property type="match status" value="1"/>
</dbReference>
<evidence type="ECO:0000313" key="3">
    <source>
        <dbReference type="Proteomes" id="UP000678499"/>
    </source>
</evidence>
<dbReference type="Pfam" id="PF01661">
    <property type="entry name" value="Macro"/>
    <property type="match status" value="1"/>
</dbReference>